<evidence type="ECO:0000256" key="1">
    <source>
        <dbReference type="SAM" id="MobiDB-lite"/>
    </source>
</evidence>
<evidence type="ECO:0000313" key="2">
    <source>
        <dbReference type="EMBL" id="KIG18314.1"/>
    </source>
</evidence>
<sequence>MTPPARPRAVAELLTAAEIRELTERSDARHHAHTNEPDDPERHHGCDRLRPARFWPGRADQPRAGFAAWVGLI</sequence>
<organism evidence="2 3">
    <name type="scientific">Enhygromyxa salina</name>
    <dbReference type="NCBI Taxonomy" id="215803"/>
    <lineage>
        <taxon>Bacteria</taxon>
        <taxon>Pseudomonadati</taxon>
        <taxon>Myxococcota</taxon>
        <taxon>Polyangia</taxon>
        <taxon>Nannocystales</taxon>
        <taxon>Nannocystaceae</taxon>
        <taxon>Enhygromyxa</taxon>
    </lineage>
</organism>
<dbReference type="AlphaFoldDB" id="A0A0C1ZLA2"/>
<comment type="caution">
    <text evidence="2">The sequence shown here is derived from an EMBL/GenBank/DDBJ whole genome shotgun (WGS) entry which is preliminary data.</text>
</comment>
<dbReference type="Proteomes" id="UP000031599">
    <property type="component" value="Unassembled WGS sequence"/>
</dbReference>
<dbReference type="RefSeq" id="WP_146658194.1">
    <property type="nucleotide sequence ID" value="NZ_JMCC02000013.1"/>
</dbReference>
<reference evidence="2 3" key="1">
    <citation type="submission" date="2014-12" db="EMBL/GenBank/DDBJ databases">
        <title>Genome assembly of Enhygromyxa salina DSM 15201.</title>
        <authorList>
            <person name="Sharma G."/>
            <person name="Subramanian S."/>
        </authorList>
    </citation>
    <scope>NUCLEOTIDE SEQUENCE [LARGE SCALE GENOMIC DNA]</scope>
    <source>
        <strain evidence="2 3">DSM 15201</strain>
    </source>
</reference>
<evidence type="ECO:0000313" key="3">
    <source>
        <dbReference type="Proteomes" id="UP000031599"/>
    </source>
</evidence>
<proteinExistence type="predicted"/>
<dbReference type="EMBL" id="JMCC02000013">
    <property type="protein sequence ID" value="KIG18314.1"/>
    <property type="molecule type" value="Genomic_DNA"/>
</dbReference>
<name>A0A0C1ZLA2_9BACT</name>
<accession>A0A0C1ZLA2</accession>
<gene>
    <name evidence="2" type="ORF">DB30_01423</name>
</gene>
<feature type="region of interest" description="Disordered" evidence="1">
    <location>
        <begin position="22"/>
        <end position="47"/>
    </location>
</feature>
<protein>
    <submittedName>
        <fullName evidence="2">Uncharacterized protein</fullName>
    </submittedName>
</protein>